<dbReference type="InterPro" id="IPR007219">
    <property type="entry name" value="XnlR_reg_dom"/>
</dbReference>
<dbReference type="InterPro" id="IPR036291">
    <property type="entry name" value="NAD(P)-bd_dom_sf"/>
</dbReference>
<sequence>MEHLLSRMEQRYKQQLAVPEDLMLDPKPGQLAYVEGSSRHIHGRFWAGRYEETARWRKIHNLKYLLDEPASTASDFLFSNPSFTFEPDFLSPSQSDFLVQSYVLYVDPFIRVSHKPSLLFELNHFRRGILPDRKEFGSELSVIHALGLVPLPADDCMLQFGVEKSLLMKNFKDAANRGLAQLNVAASHKIRNLRTFLLYITLLFWTGEMAQTSGLLGLAIRFAQRLGIHRDGQLHRLSPWRVEMRRRMWHHIVLVDTWCVEHEGAESMLSSIFYDTALPQCSDDAEWDACEFALEEPSPSTGFTDMTGALVQYEIASVMRALLNHTAAIEETETSLKYQQDIIQQARQRIDRVYLNDLDSTLPSQKIVNDLTTLAFEGMFLGIHQALFKHGAGGVLATSELQSVLFDRAIAYCETVQRLREEYTPHNLDWIFVRYFSWDGATIMLTSVMRNHSLDQTERGRRARGRIDILFRNRHAIDFLAGYIGGHQIAPLQAKHPGYHLVALVRNESQASLIKAAFPAIETITGDLDSDEILQVEAAKADVVKDLASADHIAGAVSLIKGIANGGKDATFIHISGTGIMTDMSTGAGNESAKIYHDMSPKDVAEILSFDASHIHRDVEEAIVAAAKEYGVRAAIISPPMIHGVGHGPVKKRSIQVPILIENILKRGKGFQVLEGNNIWNAIHIDDLSSAITLLTEEALKGAQSKAVWLPEGYYFTETEEFRWSSISHAVSHLAHTSGLLQTASVDKRAVEEATQIHPWGAILWGGNSRGSAERLKMLGWKAAGKRVEGSLAEMV</sequence>
<dbReference type="GO" id="GO:0003677">
    <property type="term" value="F:DNA binding"/>
    <property type="evidence" value="ECO:0007669"/>
    <property type="project" value="InterPro"/>
</dbReference>
<dbReference type="InterPro" id="IPR001509">
    <property type="entry name" value="Epimerase_deHydtase"/>
</dbReference>
<feature type="domain" description="Xylanolytic transcriptional activator regulatory" evidence="3">
    <location>
        <begin position="212"/>
        <end position="285"/>
    </location>
</feature>
<proteinExistence type="predicted"/>
<accession>A0A8H3U367</accession>
<evidence type="ECO:0000313" key="4">
    <source>
        <dbReference type="EMBL" id="KAE9961429.1"/>
    </source>
</evidence>
<dbReference type="GO" id="GO:0006351">
    <property type="term" value="P:DNA-templated transcription"/>
    <property type="evidence" value="ECO:0007669"/>
    <property type="project" value="InterPro"/>
</dbReference>
<gene>
    <name evidence="4" type="ORF">BLS_002112</name>
</gene>
<dbReference type="Pfam" id="PF01370">
    <property type="entry name" value="Epimerase"/>
    <property type="match status" value="1"/>
</dbReference>
<evidence type="ECO:0000259" key="3">
    <source>
        <dbReference type="SMART" id="SM00906"/>
    </source>
</evidence>
<dbReference type="SUPFAM" id="SSF51735">
    <property type="entry name" value="NAD(P)-binding Rossmann-fold domains"/>
    <property type="match status" value="1"/>
</dbReference>
<organism evidence="4 5">
    <name type="scientific">Venturia inaequalis</name>
    <name type="common">Apple scab fungus</name>
    <dbReference type="NCBI Taxonomy" id="5025"/>
    <lineage>
        <taxon>Eukaryota</taxon>
        <taxon>Fungi</taxon>
        <taxon>Dikarya</taxon>
        <taxon>Ascomycota</taxon>
        <taxon>Pezizomycotina</taxon>
        <taxon>Dothideomycetes</taxon>
        <taxon>Pleosporomycetidae</taxon>
        <taxon>Venturiales</taxon>
        <taxon>Venturiaceae</taxon>
        <taxon>Venturia</taxon>
    </lineage>
</organism>
<dbReference type="Proteomes" id="UP000433883">
    <property type="component" value="Unassembled WGS sequence"/>
</dbReference>
<comment type="subcellular location">
    <subcellularLocation>
        <location evidence="1">Nucleus</location>
    </subcellularLocation>
</comment>
<feature type="non-terminal residue" evidence="4">
    <location>
        <position position="1"/>
    </location>
</feature>
<keyword evidence="2" id="KW-0539">Nucleus</keyword>
<dbReference type="GO" id="GO:0005634">
    <property type="term" value="C:nucleus"/>
    <property type="evidence" value="ECO:0007669"/>
    <property type="project" value="UniProtKB-SubCell"/>
</dbReference>
<evidence type="ECO:0000256" key="2">
    <source>
        <dbReference type="ARBA" id="ARBA00023242"/>
    </source>
</evidence>
<dbReference type="PANTHER" id="PTHR31001:SF85">
    <property type="entry name" value="ZN(II)2CYS6 TRANSCRIPTION FACTOR (EUROFUNG)"/>
    <property type="match status" value="1"/>
</dbReference>
<dbReference type="Pfam" id="PF04082">
    <property type="entry name" value="Fungal_trans"/>
    <property type="match status" value="1"/>
</dbReference>
<dbReference type="GO" id="GO:0008270">
    <property type="term" value="F:zinc ion binding"/>
    <property type="evidence" value="ECO:0007669"/>
    <property type="project" value="InterPro"/>
</dbReference>
<reference evidence="4 5" key="1">
    <citation type="submission" date="2019-11" db="EMBL/GenBank/DDBJ databases">
        <title>Venturia inaequalis Genome Resource.</title>
        <authorList>
            <person name="Lichtner F.J."/>
        </authorList>
    </citation>
    <scope>NUCLEOTIDE SEQUENCE [LARGE SCALE GENOMIC DNA]</scope>
    <source>
        <strain evidence="4">Bline_iso_100314</strain>
    </source>
</reference>
<dbReference type="PANTHER" id="PTHR31001">
    <property type="entry name" value="UNCHARACTERIZED TRANSCRIPTIONAL REGULATORY PROTEIN"/>
    <property type="match status" value="1"/>
</dbReference>
<evidence type="ECO:0000313" key="5">
    <source>
        <dbReference type="Proteomes" id="UP000433883"/>
    </source>
</evidence>
<protein>
    <recommendedName>
        <fullName evidence="3">Xylanolytic transcriptional activator regulatory domain-containing protein</fullName>
    </recommendedName>
</protein>
<dbReference type="CDD" id="cd12148">
    <property type="entry name" value="fungal_TF_MHR"/>
    <property type="match status" value="1"/>
</dbReference>
<name>A0A8H3U367_VENIN</name>
<dbReference type="AlphaFoldDB" id="A0A8H3U367"/>
<dbReference type="InterPro" id="IPR050613">
    <property type="entry name" value="Sec_Metabolite_Reg"/>
</dbReference>
<comment type="caution">
    <text evidence="4">The sequence shown here is derived from an EMBL/GenBank/DDBJ whole genome shotgun (WGS) entry which is preliminary data.</text>
</comment>
<evidence type="ECO:0000256" key="1">
    <source>
        <dbReference type="ARBA" id="ARBA00004123"/>
    </source>
</evidence>
<dbReference type="SMART" id="SM00906">
    <property type="entry name" value="Fungal_trans"/>
    <property type="match status" value="1"/>
</dbReference>
<dbReference type="Gene3D" id="3.40.50.720">
    <property type="entry name" value="NAD(P)-binding Rossmann-like Domain"/>
    <property type="match status" value="1"/>
</dbReference>
<dbReference type="EMBL" id="WNWQ01001555">
    <property type="protein sequence ID" value="KAE9961429.1"/>
    <property type="molecule type" value="Genomic_DNA"/>
</dbReference>